<dbReference type="HOGENOM" id="CLU_063523_0_1_1"/>
<dbReference type="STRING" id="36166.T1GR83"/>
<dbReference type="GO" id="GO:0000977">
    <property type="term" value="F:RNA polymerase II transcription regulatory region sequence-specific DNA binding"/>
    <property type="evidence" value="ECO:0007669"/>
    <property type="project" value="TreeGrafter"/>
</dbReference>
<dbReference type="Pfam" id="PF00010">
    <property type="entry name" value="HLH"/>
    <property type="match status" value="1"/>
</dbReference>
<dbReference type="PANTHER" id="PTHR23349">
    <property type="entry name" value="BASIC HELIX-LOOP-HELIX TRANSCRIPTION FACTOR, TWIST"/>
    <property type="match status" value="1"/>
</dbReference>
<reference evidence="3" key="2">
    <citation type="submission" date="2015-06" db="UniProtKB">
        <authorList>
            <consortium name="EnsemblMetazoa"/>
        </authorList>
    </citation>
    <scope>IDENTIFICATION</scope>
</reference>
<dbReference type="PANTHER" id="PTHR23349:SF108">
    <property type="entry name" value="BHLH DOMAIN-CONTAINING PROTEIN"/>
    <property type="match status" value="1"/>
</dbReference>
<keyword evidence="4" id="KW-1185">Reference proteome</keyword>
<dbReference type="InterPro" id="IPR050283">
    <property type="entry name" value="E-box_TF_Regulators"/>
</dbReference>
<dbReference type="SUPFAM" id="SSF47459">
    <property type="entry name" value="HLH, helix-loop-helix DNA-binding domain"/>
    <property type="match status" value="1"/>
</dbReference>
<proteinExistence type="predicted"/>
<dbReference type="GO" id="GO:0000981">
    <property type="term" value="F:DNA-binding transcription factor activity, RNA polymerase II-specific"/>
    <property type="evidence" value="ECO:0007669"/>
    <property type="project" value="TreeGrafter"/>
</dbReference>
<evidence type="ECO:0000313" key="4">
    <source>
        <dbReference type="Proteomes" id="UP000015102"/>
    </source>
</evidence>
<evidence type="ECO:0000259" key="2">
    <source>
        <dbReference type="PROSITE" id="PS50888"/>
    </source>
</evidence>
<dbReference type="AlphaFoldDB" id="T1GR83"/>
<evidence type="ECO:0000256" key="1">
    <source>
        <dbReference type="ARBA" id="ARBA00023125"/>
    </source>
</evidence>
<dbReference type="Proteomes" id="UP000015102">
    <property type="component" value="Unassembled WGS sequence"/>
</dbReference>
<dbReference type="SMART" id="SM00353">
    <property type="entry name" value="HLH"/>
    <property type="match status" value="1"/>
</dbReference>
<accession>T1GR83</accession>
<sequence length="188" mass="21646">MSSHLNNFVHHFNYFPVAPSQDFYGAQFMESRDLLINSIQQASIARRNARERNRVKQVNDGFVNLRNHLPQEMVKARLGKVKKNANKKVSKVDTLKMAVEYISHLEDILGLNSSQNMDNSFVKSEQHPQTTFIDHNSMDSSLSTSDYGSNCGSPDIYNSHNYHQSYQPQNYSSEDDDILDYISQWQHA</sequence>
<evidence type="ECO:0000313" key="3">
    <source>
        <dbReference type="EnsemblMetazoa" id="MESCA006159-PA"/>
    </source>
</evidence>
<dbReference type="InterPro" id="IPR036638">
    <property type="entry name" value="HLH_DNA-bd_sf"/>
</dbReference>
<name>T1GR83_MEGSC</name>
<dbReference type="PROSITE" id="PS50888">
    <property type="entry name" value="BHLH"/>
    <property type="match status" value="1"/>
</dbReference>
<dbReference type="GO" id="GO:0032502">
    <property type="term" value="P:developmental process"/>
    <property type="evidence" value="ECO:0007669"/>
    <property type="project" value="TreeGrafter"/>
</dbReference>
<dbReference type="EnsemblMetazoa" id="MESCA006159-RA">
    <property type="protein sequence ID" value="MESCA006159-PA"/>
    <property type="gene ID" value="MESCA006159"/>
</dbReference>
<dbReference type="Gene3D" id="4.10.280.10">
    <property type="entry name" value="Helix-loop-helix DNA-binding domain"/>
    <property type="match status" value="1"/>
</dbReference>
<dbReference type="GO" id="GO:0046983">
    <property type="term" value="F:protein dimerization activity"/>
    <property type="evidence" value="ECO:0007669"/>
    <property type="project" value="InterPro"/>
</dbReference>
<feature type="domain" description="BHLH" evidence="2">
    <location>
        <begin position="42"/>
        <end position="105"/>
    </location>
</feature>
<keyword evidence="1" id="KW-0238">DNA-binding</keyword>
<reference evidence="4" key="1">
    <citation type="submission" date="2013-02" db="EMBL/GenBank/DDBJ databases">
        <authorList>
            <person name="Hughes D."/>
        </authorList>
    </citation>
    <scope>NUCLEOTIDE SEQUENCE</scope>
    <source>
        <strain>Durham</strain>
        <strain evidence="4">NC isolate 2 -- Noor lab</strain>
    </source>
</reference>
<dbReference type="OMA" id="DIYNSHN"/>
<protein>
    <recommendedName>
        <fullName evidence="2">BHLH domain-containing protein</fullName>
    </recommendedName>
</protein>
<organism evidence="3 4">
    <name type="scientific">Megaselia scalaris</name>
    <name type="common">Humpbacked fly</name>
    <name type="synonym">Phora scalaris</name>
    <dbReference type="NCBI Taxonomy" id="36166"/>
    <lineage>
        <taxon>Eukaryota</taxon>
        <taxon>Metazoa</taxon>
        <taxon>Ecdysozoa</taxon>
        <taxon>Arthropoda</taxon>
        <taxon>Hexapoda</taxon>
        <taxon>Insecta</taxon>
        <taxon>Pterygota</taxon>
        <taxon>Neoptera</taxon>
        <taxon>Endopterygota</taxon>
        <taxon>Diptera</taxon>
        <taxon>Brachycera</taxon>
        <taxon>Muscomorpha</taxon>
        <taxon>Platypezoidea</taxon>
        <taxon>Phoridae</taxon>
        <taxon>Megaseliini</taxon>
        <taxon>Megaselia</taxon>
    </lineage>
</organism>
<dbReference type="InterPro" id="IPR011598">
    <property type="entry name" value="bHLH_dom"/>
</dbReference>
<dbReference type="EMBL" id="CAQQ02097046">
    <property type="status" value="NOT_ANNOTATED_CDS"/>
    <property type="molecule type" value="Genomic_DNA"/>
</dbReference>